<evidence type="ECO:0000313" key="4">
    <source>
        <dbReference type="Proteomes" id="UP001320154"/>
    </source>
</evidence>
<evidence type="ECO:0000313" key="5">
    <source>
        <dbReference type="Proteomes" id="UP001320178"/>
    </source>
</evidence>
<organism evidence="3 5">
    <name type="scientific">Billgrantia desiderata</name>
    <dbReference type="NCBI Taxonomy" id="52021"/>
    <lineage>
        <taxon>Bacteria</taxon>
        <taxon>Pseudomonadati</taxon>
        <taxon>Pseudomonadota</taxon>
        <taxon>Gammaproteobacteria</taxon>
        <taxon>Oceanospirillales</taxon>
        <taxon>Halomonadaceae</taxon>
        <taxon>Billgrantia</taxon>
    </lineage>
</organism>
<feature type="transmembrane region" description="Helical" evidence="1">
    <location>
        <begin position="65"/>
        <end position="83"/>
    </location>
</feature>
<dbReference type="Proteomes" id="UP001320154">
    <property type="component" value="Unassembled WGS sequence"/>
</dbReference>
<protein>
    <submittedName>
        <fullName evidence="3">DUF1269 domain-containing protein</fullName>
    </submittedName>
</protein>
<evidence type="ECO:0000313" key="2">
    <source>
        <dbReference type="EMBL" id="MCE8045635.1"/>
    </source>
</evidence>
<proteinExistence type="predicted"/>
<dbReference type="RefSeq" id="WP_103967888.1">
    <property type="nucleotide sequence ID" value="NZ_FNVC01000001.1"/>
</dbReference>
<gene>
    <name evidence="2" type="ORF">HOP60_02705</name>
    <name evidence="3" type="ORF">HOP61_06995</name>
</gene>
<sequence>MQRLYFLTPDLPTTVNVAHELTDLGLTDKEVHVTGRDWLKLKEHGINCATLLQTSDVAHAAVRGLLFGIPLGCVLGVVVYYFLGDGFTNAGIATTIIGMGIFGGLFGIWTSTMVGVSVHDVKVDKYEDEIEHGAYLMMVDVPNERESMVYTAIHRHHPEVIIDKVTPEERRHHCGTGI</sequence>
<accession>A0AAW4YT98</accession>
<keyword evidence="1" id="KW-1133">Transmembrane helix</keyword>
<keyword evidence="1" id="KW-0812">Transmembrane</keyword>
<reference evidence="3 4" key="2">
    <citation type="journal article" date="2021" name="Front. Microbiol.">
        <title>Aerobic Denitrification and Heterotrophic Sulfur Oxidation in the Genus Halomonas Revealed by Six Novel Species Characterizations and Genome-Based Analysis.</title>
        <authorList>
            <person name="Wang L."/>
            <person name="Shao Z."/>
        </authorList>
    </citation>
    <scope>NUCLEOTIDE SEQUENCE</scope>
    <source>
        <strain evidence="2 4">MCCC 1A05748</strain>
        <strain evidence="3">MCCC 1A05776</strain>
    </source>
</reference>
<dbReference type="EMBL" id="JABFTS010000002">
    <property type="protein sequence ID" value="MCE8051033.1"/>
    <property type="molecule type" value="Genomic_DNA"/>
</dbReference>
<feature type="transmembrane region" description="Helical" evidence="1">
    <location>
        <begin position="89"/>
        <end position="109"/>
    </location>
</feature>
<comment type="caution">
    <text evidence="3">The sequence shown here is derived from an EMBL/GenBank/DDBJ whole genome shotgun (WGS) entry which is preliminary data.</text>
</comment>
<dbReference type="Proteomes" id="UP001320178">
    <property type="component" value="Unassembled WGS sequence"/>
</dbReference>
<dbReference type="AlphaFoldDB" id="A0AAW4YT98"/>
<keyword evidence="4" id="KW-1185">Reference proteome</keyword>
<dbReference type="EMBL" id="JABFTQ010000001">
    <property type="protein sequence ID" value="MCE8045635.1"/>
    <property type="molecule type" value="Genomic_DNA"/>
</dbReference>
<evidence type="ECO:0000313" key="3">
    <source>
        <dbReference type="EMBL" id="MCE8051033.1"/>
    </source>
</evidence>
<name>A0AAW4YT98_9GAMM</name>
<evidence type="ECO:0000256" key="1">
    <source>
        <dbReference type="SAM" id="Phobius"/>
    </source>
</evidence>
<reference evidence="3" key="1">
    <citation type="submission" date="2020-05" db="EMBL/GenBank/DDBJ databases">
        <authorList>
            <person name="Wang L."/>
            <person name="Shao Z."/>
        </authorList>
    </citation>
    <scope>NUCLEOTIDE SEQUENCE</scope>
    <source>
        <strain evidence="2">MCCC 1A05748</strain>
        <strain evidence="3">MCCC 1A05776</strain>
    </source>
</reference>
<keyword evidence="1" id="KW-0472">Membrane</keyword>